<protein>
    <submittedName>
        <fullName evidence="5">Heavy metal translocating P-type ATPase</fullName>
    </submittedName>
</protein>
<feature type="domain" description="P-type ATPase A" evidence="4">
    <location>
        <begin position="119"/>
        <end position="163"/>
    </location>
</feature>
<dbReference type="PANTHER" id="PTHR48085">
    <property type="entry name" value="CADMIUM/ZINC-TRANSPORTING ATPASE HMA2-RELATED"/>
    <property type="match status" value="1"/>
</dbReference>
<gene>
    <name evidence="5" type="ORF">H9914_03885</name>
</gene>
<dbReference type="EMBL" id="DWUY01000086">
    <property type="protein sequence ID" value="HJD28124.1"/>
    <property type="molecule type" value="Genomic_DNA"/>
</dbReference>
<dbReference type="Proteomes" id="UP000823892">
    <property type="component" value="Unassembled WGS sequence"/>
</dbReference>
<dbReference type="SUPFAM" id="SSF81653">
    <property type="entry name" value="Calcium ATPase, transduction domain A"/>
    <property type="match status" value="1"/>
</dbReference>
<feature type="transmembrane region" description="Helical" evidence="3">
    <location>
        <begin position="12"/>
        <end position="31"/>
    </location>
</feature>
<comment type="subcellular location">
    <subcellularLocation>
        <location evidence="1">Membrane</location>
        <topology evidence="1">Multi-pass membrane protein</topology>
    </subcellularLocation>
</comment>
<dbReference type="AlphaFoldDB" id="A0A9D2TWY0"/>
<proteinExistence type="inferred from homology"/>
<evidence type="ECO:0000259" key="4">
    <source>
        <dbReference type="Pfam" id="PF00122"/>
    </source>
</evidence>
<evidence type="ECO:0000256" key="3">
    <source>
        <dbReference type="SAM" id="Phobius"/>
    </source>
</evidence>
<evidence type="ECO:0000256" key="1">
    <source>
        <dbReference type="ARBA" id="ARBA00004141"/>
    </source>
</evidence>
<evidence type="ECO:0000256" key="2">
    <source>
        <dbReference type="ARBA" id="ARBA00006024"/>
    </source>
</evidence>
<dbReference type="PANTHER" id="PTHR48085:SF5">
    <property type="entry name" value="CADMIUM_ZINC-TRANSPORTING ATPASE HMA4-RELATED"/>
    <property type="match status" value="1"/>
</dbReference>
<comment type="caution">
    <text evidence="5">The sequence shown here is derived from an EMBL/GenBank/DDBJ whole genome shotgun (WGS) entry which is preliminary data.</text>
</comment>
<reference evidence="5" key="1">
    <citation type="journal article" date="2021" name="PeerJ">
        <title>Extensive microbial diversity within the chicken gut microbiome revealed by metagenomics and culture.</title>
        <authorList>
            <person name="Gilroy R."/>
            <person name="Ravi A."/>
            <person name="Getino M."/>
            <person name="Pursley I."/>
            <person name="Horton D.L."/>
            <person name="Alikhan N.F."/>
            <person name="Baker D."/>
            <person name="Gharbi K."/>
            <person name="Hall N."/>
            <person name="Watson M."/>
            <person name="Adriaenssens E.M."/>
            <person name="Foster-Nyarko E."/>
            <person name="Jarju S."/>
            <person name="Secka A."/>
            <person name="Antonio M."/>
            <person name="Oren A."/>
            <person name="Chaudhuri R.R."/>
            <person name="La Ragione R."/>
            <person name="Hildebrand F."/>
            <person name="Pallen M.J."/>
        </authorList>
    </citation>
    <scope>NUCLEOTIDE SEQUENCE</scope>
    <source>
        <strain evidence="5">ChiBcec6-4105</strain>
    </source>
</reference>
<organism evidence="5 6">
    <name type="scientific">Candidatus Blautia avicola</name>
    <dbReference type="NCBI Taxonomy" id="2838483"/>
    <lineage>
        <taxon>Bacteria</taxon>
        <taxon>Bacillati</taxon>
        <taxon>Bacillota</taxon>
        <taxon>Clostridia</taxon>
        <taxon>Lachnospirales</taxon>
        <taxon>Lachnospiraceae</taxon>
        <taxon>Blautia</taxon>
    </lineage>
</organism>
<feature type="non-terminal residue" evidence="5">
    <location>
        <position position="164"/>
    </location>
</feature>
<dbReference type="Pfam" id="PF00122">
    <property type="entry name" value="E1-E2_ATPase"/>
    <property type="match status" value="1"/>
</dbReference>
<dbReference type="Gene3D" id="2.70.150.10">
    <property type="entry name" value="Calcium-transporting ATPase, cytoplasmic transduction domain A"/>
    <property type="match status" value="1"/>
</dbReference>
<evidence type="ECO:0000313" key="5">
    <source>
        <dbReference type="EMBL" id="HJD28124.1"/>
    </source>
</evidence>
<keyword evidence="3" id="KW-0472">Membrane</keyword>
<dbReference type="GO" id="GO:0016020">
    <property type="term" value="C:membrane"/>
    <property type="evidence" value="ECO:0007669"/>
    <property type="project" value="TreeGrafter"/>
</dbReference>
<sequence>MTEQVRKKGIEIGVGLALYIAALAIVFYQDIPKVGEMLLFLAAYAALALTTYWEQLKKIAKGQFLDENLLMILATAGAFAIDRHSEAVAAMLFYQVGKLIEEISLSRSKKSIAEFIDIRPEYANLKVGNKVKIVPPQQLEVKQLIVLRPGEKIPVDSVVVSGTS</sequence>
<feature type="transmembrane region" description="Helical" evidence="3">
    <location>
        <begin position="37"/>
        <end position="53"/>
    </location>
</feature>
<dbReference type="GO" id="GO:0015086">
    <property type="term" value="F:cadmium ion transmembrane transporter activity"/>
    <property type="evidence" value="ECO:0007669"/>
    <property type="project" value="TreeGrafter"/>
</dbReference>
<reference evidence="5" key="2">
    <citation type="submission" date="2021-04" db="EMBL/GenBank/DDBJ databases">
        <authorList>
            <person name="Gilroy R."/>
        </authorList>
    </citation>
    <scope>NUCLEOTIDE SEQUENCE</scope>
    <source>
        <strain evidence="5">ChiBcec6-4105</strain>
    </source>
</reference>
<keyword evidence="3" id="KW-0812">Transmembrane</keyword>
<evidence type="ECO:0000313" key="6">
    <source>
        <dbReference type="Proteomes" id="UP000823892"/>
    </source>
</evidence>
<comment type="similarity">
    <text evidence="2">Belongs to the cation transport ATPase (P-type) (TC 3.A.3) family. Type IB subfamily.</text>
</comment>
<dbReference type="InterPro" id="IPR008250">
    <property type="entry name" value="ATPase_P-typ_transduc_dom_A_sf"/>
</dbReference>
<dbReference type="InterPro" id="IPR059000">
    <property type="entry name" value="ATPase_P-type_domA"/>
</dbReference>
<accession>A0A9D2TWY0</accession>
<name>A0A9D2TWY0_9FIRM</name>
<dbReference type="InterPro" id="IPR051014">
    <property type="entry name" value="Cation_Transport_ATPase_IB"/>
</dbReference>
<keyword evidence="3" id="KW-1133">Transmembrane helix</keyword>